<accession>A0A2U0SD02</accession>
<evidence type="ECO:0000313" key="3">
    <source>
        <dbReference type="Proteomes" id="UP000245890"/>
    </source>
</evidence>
<dbReference type="Pfam" id="PF00144">
    <property type="entry name" value="Beta-lactamase"/>
    <property type="match status" value="1"/>
</dbReference>
<dbReference type="OrthoDB" id="5705574at2"/>
<dbReference type="EMBL" id="QENQ01000001">
    <property type="protein sequence ID" value="PVX29155.1"/>
    <property type="molecule type" value="Genomic_DNA"/>
</dbReference>
<dbReference type="PROSITE" id="PS51318">
    <property type="entry name" value="TAT"/>
    <property type="match status" value="1"/>
</dbReference>
<name>A0A2U0SD02_9SPHN</name>
<dbReference type="PANTHER" id="PTHR46825:SF9">
    <property type="entry name" value="BETA-LACTAMASE-RELATED DOMAIN-CONTAINING PROTEIN"/>
    <property type="match status" value="1"/>
</dbReference>
<keyword evidence="3" id="KW-1185">Reference proteome</keyword>
<dbReference type="InterPro" id="IPR012338">
    <property type="entry name" value="Beta-lactam/transpept-like"/>
</dbReference>
<organism evidence="2 3">
    <name type="scientific">Sphingomonas pokkalii</name>
    <dbReference type="NCBI Taxonomy" id="2175090"/>
    <lineage>
        <taxon>Bacteria</taxon>
        <taxon>Pseudomonadati</taxon>
        <taxon>Pseudomonadota</taxon>
        <taxon>Alphaproteobacteria</taxon>
        <taxon>Sphingomonadales</taxon>
        <taxon>Sphingomonadaceae</taxon>
        <taxon>Sphingomonas</taxon>
    </lineage>
</organism>
<comment type="caution">
    <text evidence="2">The sequence shown here is derived from an EMBL/GenBank/DDBJ whole genome shotgun (WGS) entry which is preliminary data.</text>
</comment>
<dbReference type="InterPro" id="IPR006311">
    <property type="entry name" value="TAT_signal"/>
</dbReference>
<evidence type="ECO:0000313" key="2">
    <source>
        <dbReference type="EMBL" id="PVX29155.1"/>
    </source>
</evidence>
<dbReference type="PANTHER" id="PTHR46825">
    <property type="entry name" value="D-ALANYL-D-ALANINE-CARBOXYPEPTIDASE/ENDOPEPTIDASE AMPH"/>
    <property type="match status" value="1"/>
</dbReference>
<sequence length="362" mass="38671">MTIDRRTLLQGGLAAGITSLLPTPLSAAAHRDDAKIDAFVKANGFAGTIVRARNGRLVYARNFGLANIAAKTPATTDTVYGIASISKFLTTVTVLKLVEAGKLSLDAPIATLLPGYRADTGAKVTLAHLLSNTSGIPNAFTGAVKADPALVTHDFGTTESVRRFASGDLIFEPGSKFDYALTNWFIVVAIVEAVTGRPFQNAMRAITLDPLGLDRTTAMIGIENEPGSARSYRTVDPPVEWPNVRTPVMVASGGYYSTAPDLLRLAHAVFDLGLLTPASLKALRTVRVAEQDYSLGGRVRTMTIAGKPVQAAWETGRLNGYRTLLAHRYDTRESIVLLNNTGISQKAIDLFADDLFGAAPRE</sequence>
<evidence type="ECO:0000259" key="1">
    <source>
        <dbReference type="Pfam" id="PF00144"/>
    </source>
</evidence>
<reference evidence="2 3" key="1">
    <citation type="submission" date="2018-05" db="EMBL/GenBank/DDBJ databases">
        <title>Description of Sphingomonas pokkalii sp nov, isolated from the rhizosphere of saline tolerant pokkali rice and its draft genome analysis.</title>
        <authorList>
            <person name="Menon R."/>
            <person name="Kumari S."/>
            <person name="Rameshkumar N."/>
        </authorList>
    </citation>
    <scope>NUCLEOTIDE SEQUENCE [LARGE SCALE GENOMIC DNA]</scope>
    <source>
        <strain evidence="2 3">L3B27</strain>
    </source>
</reference>
<dbReference type="SUPFAM" id="SSF56601">
    <property type="entry name" value="beta-lactamase/transpeptidase-like"/>
    <property type="match status" value="1"/>
</dbReference>
<protein>
    <submittedName>
        <fullName evidence="2">Serine hydrolase</fullName>
    </submittedName>
</protein>
<dbReference type="RefSeq" id="WP_116468596.1">
    <property type="nucleotide sequence ID" value="NZ_QENQ01000001.1"/>
</dbReference>
<feature type="domain" description="Beta-lactamase-related" evidence="1">
    <location>
        <begin position="34"/>
        <end position="343"/>
    </location>
</feature>
<dbReference type="AlphaFoldDB" id="A0A2U0SD02"/>
<dbReference type="InterPro" id="IPR001466">
    <property type="entry name" value="Beta-lactam-related"/>
</dbReference>
<dbReference type="Gene3D" id="3.40.710.10">
    <property type="entry name" value="DD-peptidase/beta-lactamase superfamily"/>
    <property type="match status" value="1"/>
</dbReference>
<dbReference type="Proteomes" id="UP000245890">
    <property type="component" value="Unassembled WGS sequence"/>
</dbReference>
<gene>
    <name evidence="2" type="ORF">DD559_07265</name>
</gene>
<proteinExistence type="predicted"/>
<dbReference type="InterPro" id="IPR050491">
    <property type="entry name" value="AmpC-like"/>
</dbReference>
<dbReference type="GO" id="GO:0016787">
    <property type="term" value="F:hydrolase activity"/>
    <property type="evidence" value="ECO:0007669"/>
    <property type="project" value="UniProtKB-KW"/>
</dbReference>
<keyword evidence="2" id="KW-0378">Hydrolase</keyword>